<evidence type="ECO:0000313" key="2">
    <source>
        <dbReference type="EMBL" id="BCR03012.1"/>
    </source>
</evidence>
<dbReference type="Pfam" id="PF12790">
    <property type="entry name" value="T6SS-SciN"/>
    <property type="match status" value="1"/>
</dbReference>
<dbReference type="InterPro" id="IPR017734">
    <property type="entry name" value="T6SS_SciN"/>
</dbReference>
<reference evidence="2 3" key="1">
    <citation type="journal article" date="2016" name="C (Basel)">
        <title>Selective Growth of and Electricity Production by Marine Exoelectrogenic Bacteria in Self-Aggregated Hydrogel of Microbially Reduced Graphene Oxide.</title>
        <authorList>
            <person name="Yoshida N."/>
            <person name="Goto Y."/>
            <person name="Miyata Y."/>
        </authorList>
    </citation>
    <scope>NUCLEOTIDE SEQUENCE [LARGE SCALE GENOMIC DNA]</scope>
    <source>
        <strain evidence="2 3">NIT-T3</strain>
    </source>
</reference>
<evidence type="ECO:0000313" key="3">
    <source>
        <dbReference type="Proteomes" id="UP001319827"/>
    </source>
</evidence>
<keyword evidence="3" id="KW-1185">Reference proteome</keyword>
<sequence length="154" mass="17570">MKFRNLSCCFWLLVLLCLAAGCSPPQVKMGLSSTANLNLNDFDEPLPVMVNIYQLSDAQPFSKASFEELWKKDLMTLGDSLLTKETLTLNPASQERLEYLRHDQARYIAVMAVFRKPEKEAWRDVRPVADGFFKKRFSSKVTVNLKGNSVEFVD</sequence>
<dbReference type="PANTHER" id="PTHR37625">
    <property type="entry name" value="OUTER MEMBRANE LIPOPROTEIN-RELATED"/>
    <property type="match status" value="1"/>
</dbReference>
<evidence type="ECO:0000256" key="1">
    <source>
        <dbReference type="SAM" id="SignalP"/>
    </source>
</evidence>
<dbReference type="Proteomes" id="UP001319827">
    <property type="component" value="Chromosome"/>
</dbReference>
<dbReference type="InterPro" id="IPR038706">
    <property type="entry name" value="Type_VI_SciN-like_sf"/>
</dbReference>
<feature type="chain" id="PRO_5046691460" description="Type VI secretion system lipoprotein TssJ" evidence="1">
    <location>
        <begin position="20"/>
        <end position="154"/>
    </location>
</feature>
<organism evidence="2 3">
    <name type="scientific">Desulfuromonas versatilis</name>
    <dbReference type="NCBI Taxonomy" id="2802975"/>
    <lineage>
        <taxon>Bacteria</taxon>
        <taxon>Pseudomonadati</taxon>
        <taxon>Thermodesulfobacteriota</taxon>
        <taxon>Desulfuromonadia</taxon>
        <taxon>Desulfuromonadales</taxon>
        <taxon>Desulfuromonadaceae</taxon>
        <taxon>Desulfuromonas</taxon>
    </lineage>
</organism>
<dbReference type="PANTHER" id="PTHR37625:SF4">
    <property type="entry name" value="OUTER MEMBRANE LIPOPROTEIN"/>
    <property type="match status" value="1"/>
</dbReference>
<keyword evidence="1" id="KW-0732">Signal</keyword>
<reference evidence="2 3" key="2">
    <citation type="journal article" date="2021" name="Int. J. Syst. Evol. Microbiol.">
        <title>Isolation and Polyphasic Characterization of Desulfuromonas versatilis sp. Nov., an Electrogenic Bacteria Capable of Versatile Metabolism Isolated from a Graphene Oxide-Reducing Enrichment Culture.</title>
        <authorList>
            <person name="Xie L."/>
            <person name="Yoshida N."/>
            <person name="Ishii S."/>
            <person name="Meng L."/>
        </authorList>
    </citation>
    <scope>NUCLEOTIDE SEQUENCE [LARGE SCALE GENOMIC DNA]</scope>
    <source>
        <strain evidence="2 3">NIT-T3</strain>
    </source>
</reference>
<dbReference type="EMBL" id="AP024355">
    <property type="protein sequence ID" value="BCR03012.1"/>
    <property type="molecule type" value="Genomic_DNA"/>
</dbReference>
<dbReference type="RefSeq" id="WP_221250495.1">
    <property type="nucleotide sequence ID" value="NZ_AP024355.1"/>
</dbReference>
<dbReference type="NCBIfam" id="TIGR03352">
    <property type="entry name" value="VI_chp_3"/>
    <property type="match status" value="1"/>
</dbReference>
<feature type="signal peptide" evidence="1">
    <location>
        <begin position="1"/>
        <end position="19"/>
    </location>
</feature>
<dbReference type="PROSITE" id="PS51257">
    <property type="entry name" value="PROKAR_LIPOPROTEIN"/>
    <property type="match status" value="1"/>
</dbReference>
<accession>A0ABM8HLP7</accession>
<gene>
    <name evidence="2" type="ORF">DESUT3_00810</name>
</gene>
<dbReference type="Gene3D" id="2.60.40.4150">
    <property type="entry name" value="Type VI secretion system, lipoprotein SciN"/>
    <property type="match status" value="1"/>
</dbReference>
<evidence type="ECO:0008006" key="4">
    <source>
        <dbReference type="Google" id="ProtNLM"/>
    </source>
</evidence>
<proteinExistence type="predicted"/>
<protein>
    <recommendedName>
        <fullName evidence="4">Type VI secretion system lipoprotein TssJ</fullName>
    </recommendedName>
</protein>
<name>A0ABM8HLP7_9BACT</name>